<dbReference type="EMBL" id="BQNB010014300">
    <property type="protein sequence ID" value="GJT26525.1"/>
    <property type="molecule type" value="Genomic_DNA"/>
</dbReference>
<sequence length="317" mass="35327">MPEMCFTASKEGRVRILLSPRCESGRVRQLVLLGSLDLPQLWQTFMDYCMFEAAPGRRFGSDRPFHRNASAFVRGGGRLSRAAWAGRRIHATRYISEGMLTYFADYGHGPQQSEIVSCRLQTSRNGQAVITDLTKSRLSEAKAKMAQEKAHKNPQVKASHRDSPNITNNSPTVTDLYTTSVTNAQLQAMIDEGVTAVLAARATTQNGDDSHTSGTESSEVYHLYSSGNCSTGVDLTCWTVTNEWHYAMTWSDLKKKMTTKYVRGMNQRRLMARIVELKVQGTDVVATIRRVQELALRVTGCSLEETEQIKEYGGGMP</sequence>
<dbReference type="Proteomes" id="UP001151760">
    <property type="component" value="Unassembled WGS sequence"/>
</dbReference>
<protein>
    <submittedName>
        <fullName evidence="2">Uncharacterized protein</fullName>
    </submittedName>
</protein>
<evidence type="ECO:0000313" key="2">
    <source>
        <dbReference type="EMBL" id="GJT26525.1"/>
    </source>
</evidence>
<accession>A0ABQ5CHT9</accession>
<evidence type="ECO:0000313" key="3">
    <source>
        <dbReference type="Proteomes" id="UP001151760"/>
    </source>
</evidence>
<organism evidence="2 3">
    <name type="scientific">Tanacetum coccineum</name>
    <dbReference type="NCBI Taxonomy" id="301880"/>
    <lineage>
        <taxon>Eukaryota</taxon>
        <taxon>Viridiplantae</taxon>
        <taxon>Streptophyta</taxon>
        <taxon>Embryophyta</taxon>
        <taxon>Tracheophyta</taxon>
        <taxon>Spermatophyta</taxon>
        <taxon>Magnoliopsida</taxon>
        <taxon>eudicotyledons</taxon>
        <taxon>Gunneridae</taxon>
        <taxon>Pentapetalae</taxon>
        <taxon>asterids</taxon>
        <taxon>campanulids</taxon>
        <taxon>Asterales</taxon>
        <taxon>Asteraceae</taxon>
        <taxon>Asteroideae</taxon>
        <taxon>Anthemideae</taxon>
        <taxon>Anthemidinae</taxon>
        <taxon>Tanacetum</taxon>
    </lineage>
</organism>
<feature type="region of interest" description="Disordered" evidence="1">
    <location>
        <begin position="145"/>
        <end position="174"/>
    </location>
</feature>
<comment type="caution">
    <text evidence="2">The sequence shown here is derived from an EMBL/GenBank/DDBJ whole genome shotgun (WGS) entry which is preliminary data.</text>
</comment>
<feature type="compositionally biased region" description="Polar residues" evidence="1">
    <location>
        <begin position="164"/>
        <end position="174"/>
    </location>
</feature>
<name>A0ABQ5CHT9_9ASTR</name>
<reference evidence="2" key="1">
    <citation type="journal article" date="2022" name="Int. J. Mol. Sci.">
        <title>Draft Genome of Tanacetum Coccineum: Genomic Comparison of Closely Related Tanacetum-Family Plants.</title>
        <authorList>
            <person name="Yamashiro T."/>
            <person name="Shiraishi A."/>
            <person name="Nakayama K."/>
            <person name="Satake H."/>
        </authorList>
    </citation>
    <scope>NUCLEOTIDE SEQUENCE</scope>
</reference>
<proteinExistence type="predicted"/>
<evidence type="ECO:0000256" key="1">
    <source>
        <dbReference type="SAM" id="MobiDB-lite"/>
    </source>
</evidence>
<reference evidence="2" key="2">
    <citation type="submission" date="2022-01" db="EMBL/GenBank/DDBJ databases">
        <authorList>
            <person name="Yamashiro T."/>
            <person name="Shiraishi A."/>
            <person name="Satake H."/>
            <person name="Nakayama K."/>
        </authorList>
    </citation>
    <scope>NUCLEOTIDE SEQUENCE</scope>
</reference>
<keyword evidence="3" id="KW-1185">Reference proteome</keyword>
<gene>
    <name evidence="2" type="ORF">Tco_0906800</name>
</gene>